<proteinExistence type="predicted"/>
<organism evidence="1 2">
    <name type="scientific">Arcticibacter pallidicorallinus</name>
    <dbReference type="NCBI Taxonomy" id="1259464"/>
    <lineage>
        <taxon>Bacteria</taxon>
        <taxon>Pseudomonadati</taxon>
        <taxon>Bacteroidota</taxon>
        <taxon>Sphingobacteriia</taxon>
        <taxon>Sphingobacteriales</taxon>
        <taxon>Sphingobacteriaceae</taxon>
        <taxon>Arcticibacter</taxon>
    </lineage>
</organism>
<sequence length="427" mass="47656">MNIESLPSITLSNGNVSRWMAAFNPIIFTFSLSEYSELHLRLNRRFVVTIESDSIAVTSTFHADPSGVAKVNLYRFLKVLVKPVDAFNYSDIAYYDTNLFAPFTVKVAGQWDVKGDGFSGTDTEVPTTVPGPYFVTYAAMQLGERYGGNMAEYVSFLNDSSAKFLTDFEEPVVWSGLPYSISFIVGDTLSTKNLIARYTAVDVNGKIVPGGLSLSYLLTELGGKLLNETGGGIVLEGSVTENNTIVKGTGIVRLRVPEVMSLVSRIKLEVYYLEGAQEIKVTRDIFIRTQQTCDNDPYVYLKWINHLGTWNYFRFGYNQYIDGNVTNDTIIRKVVTDWENSEALSEVVRKSGRDAITLGAHNLKPSELKALSWLRKSIKVQMLISTEPVKWQTVVVEPGSIDTRQTRLHSGSVKFKILLPEANIQTI</sequence>
<dbReference type="OrthoDB" id="784948at2"/>
<keyword evidence="2" id="KW-1185">Reference proteome</keyword>
<dbReference type="EMBL" id="PVTH01000007">
    <property type="protein sequence ID" value="PRY51520.1"/>
    <property type="molecule type" value="Genomic_DNA"/>
</dbReference>
<gene>
    <name evidence="1" type="ORF">B0I27_107106</name>
</gene>
<dbReference type="RefSeq" id="WP_106293842.1">
    <property type="nucleotide sequence ID" value="NZ_PVTH01000007.1"/>
</dbReference>
<name>A0A2T0U0R6_9SPHI</name>
<protein>
    <submittedName>
        <fullName evidence="1">Uncharacterized protein</fullName>
    </submittedName>
</protein>
<dbReference type="AlphaFoldDB" id="A0A2T0U0R6"/>
<accession>A0A2T0U0R6</accession>
<comment type="caution">
    <text evidence="1">The sequence shown here is derived from an EMBL/GenBank/DDBJ whole genome shotgun (WGS) entry which is preliminary data.</text>
</comment>
<reference evidence="1 2" key="1">
    <citation type="submission" date="2018-03" db="EMBL/GenBank/DDBJ databases">
        <title>Genomic Encyclopedia of Type Strains, Phase III (KMG-III): the genomes of soil and plant-associated and newly described type strains.</title>
        <authorList>
            <person name="Whitman W."/>
        </authorList>
    </citation>
    <scope>NUCLEOTIDE SEQUENCE [LARGE SCALE GENOMIC DNA]</scope>
    <source>
        <strain evidence="1 2">CGMCC 1.9313</strain>
    </source>
</reference>
<dbReference type="Proteomes" id="UP000238034">
    <property type="component" value="Unassembled WGS sequence"/>
</dbReference>
<evidence type="ECO:0000313" key="2">
    <source>
        <dbReference type="Proteomes" id="UP000238034"/>
    </source>
</evidence>
<evidence type="ECO:0000313" key="1">
    <source>
        <dbReference type="EMBL" id="PRY51520.1"/>
    </source>
</evidence>